<evidence type="ECO:0000313" key="3">
    <source>
        <dbReference type="Proteomes" id="UP001225316"/>
    </source>
</evidence>
<keyword evidence="1" id="KW-0472">Membrane</keyword>
<dbReference type="EMBL" id="JARXHW010000125">
    <property type="protein sequence ID" value="MDQ8209712.1"/>
    <property type="molecule type" value="Genomic_DNA"/>
</dbReference>
<reference evidence="2 3" key="1">
    <citation type="submission" date="2023-04" db="EMBL/GenBank/DDBJ databases">
        <title>A novel bacteria isolated from coastal sediment.</title>
        <authorList>
            <person name="Liu X.-J."/>
            <person name="Du Z.-J."/>
        </authorList>
    </citation>
    <scope>NUCLEOTIDE SEQUENCE [LARGE SCALE GENOMIC DNA]</scope>
    <source>
        <strain evidence="2 3">SDUM461003</strain>
    </source>
</reference>
<feature type="transmembrane region" description="Helical" evidence="1">
    <location>
        <begin position="66"/>
        <end position="86"/>
    </location>
</feature>
<name>A0ABU1B007_9BACT</name>
<comment type="caution">
    <text evidence="2">The sequence shown here is derived from an EMBL/GenBank/DDBJ whole genome shotgun (WGS) entry which is preliminary data.</text>
</comment>
<dbReference type="Proteomes" id="UP001225316">
    <property type="component" value="Unassembled WGS sequence"/>
</dbReference>
<keyword evidence="1" id="KW-1133">Transmembrane helix</keyword>
<keyword evidence="1" id="KW-0812">Transmembrane</keyword>
<organism evidence="2 3">
    <name type="scientific">Thalassobacterium maritimum</name>
    <dbReference type="NCBI Taxonomy" id="3041265"/>
    <lineage>
        <taxon>Bacteria</taxon>
        <taxon>Pseudomonadati</taxon>
        <taxon>Verrucomicrobiota</taxon>
        <taxon>Opitutia</taxon>
        <taxon>Puniceicoccales</taxon>
        <taxon>Coraliomargaritaceae</taxon>
        <taxon>Thalassobacterium</taxon>
    </lineage>
</organism>
<accession>A0ABU1B007</accession>
<evidence type="ECO:0000256" key="1">
    <source>
        <dbReference type="SAM" id="Phobius"/>
    </source>
</evidence>
<proteinExistence type="predicted"/>
<dbReference type="RefSeq" id="WP_308952630.1">
    <property type="nucleotide sequence ID" value="NZ_JARXHW010000125.1"/>
</dbReference>
<evidence type="ECO:0000313" key="2">
    <source>
        <dbReference type="EMBL" id="MDQ8209712.1"/>
    </source>
</evidence>
<keyword evidence="3" id="KW-1185">Reference proteome</keyword>
<protein>
    <submittedName>
        <fullName evidence="2">Uncharacterized protein</fullName>
    </submittedName>
</protein>
<gene>
    <name evidence="2" type="ORF">QEH52_19495</name>
</gene>
<sequence length="102" mass="11333">MKSKIPFIIGTLGFASLFFVASKLANSERPSVAEGLRKIQLQEQNEERIEEAYQIISLANSQLDQFSGLLMFSLAVIFVLSCYIVVTPRKPKAEPAASGQRR</sequence>